<proteinExistence type="predicted"/>
<dbReference type="PATRIC" id="fig|1156395.6.peg.430"/>
<evidence type="ECO:0000313" key="2">
    <source>
        <dbReference type="Proteomes" id="UP000093080"/>
    </source>
</evidence>
<reference evidence="1 2" key="1">
    <citation type="submission" date="2016-06" db="EMBL/GenBank/DDBJ databases">
        <title>Respiratory ammonification of nitrate coupled to the oxidation of elemental sulfur in deep-sea autotrophic thermophilic bacteria.</title>
        <authorList>
            <person name="Slobodkina G.B."/>
            <person name="Mardanov A.V."/>
            <person name="Ravin N.V."/>
            <person name="Frolova A.A."/>
            <person name="Viryasiv M.B."/>
            <person name="Chernyh N.A."/>
            <person name="Bonch-Osmolovskaya E.A."/>
            <person name="Slobodkin A.I."/>
        </authorList>
    </citation>
    <scope>NUCLEOTIDE SEQUENCE [LARGE SCALE GENOMIC DNA]</scope>
    <source>
        <strain evidence="1 2">S69</strain>
    </source>
</reference>
<keyword evidence="2" id="KW-1185">Reference proteome</keyword>
<accession>A0A1B9F7V8</accession>
<gene>
    <name evidence="1" type="ORF">DBT_0425</name>
</gene>
<name>A0A1B9F7V8_9BACT</name>
<dbReference type="Proteomes" id="UP000093080">
    <property type="component" value="Unassembled WGS sequence"/>
</dbReference>
<sequence length="322" mass="35253">MDSNPWVQLILDAPSVSEGWKAIFGRLAELALSSSSPVELHNHTVAPDRLLAESAWELWTAYQSEAPKTADALKKWCSEPSPSGRAILVLDALSLRELPLLLGGAENRGIKPVDVRVTGSEVPSDTDQFARALGASSRSSLSNNGAPSGFVPFDGSVYTDVISLPFEDSAGGIPAASNLFIWHTWLDDLIHVHKKLPDQIYKAASATLQGDGFWKFVDRLRQGRKLVITADHGYAVSRLFSSEEMDPDVIETLRSTFGAARYKKANEPWQDRFMPPLVTTENGCHVVMGQRKWKVQGGFPHLCHGGLSLLEVTVPFVELPPL</sequence>
<protein>
    <recommendedName>
        <fullName evidence="3">PglZ domain-containing protein</fullName>
    </recommendedName>
</protein>
<evidence type="ECO:0008006" key="3">
    <source>
        <dbReference type="Google" id="ProtNLM"/>
    </source>
</evidence>
<dbReference type="RefSeq" id="WP_067615940.1">
    <property type="nucleotide sequence ID" value="NZ_MAGO01000002.1"/>
</dbReference>
<dbReference type="AlphaFoldDB" id="A0A1B9F7V8"/>
<comment type="caution">
    <text evidence="1">The sequence shown here is derived from an EMBL/GenBank/DDBJ whole genome shotgun (WGS) entry which is preliminary data.</text>
</comment>
<dbReference type="OrthoDB" id="5415466at2"/>
<evidence type="ECO:0000313" key="1">
    <source>
        <dbReference type="EMBL" id="OCC15963.1"/>
    </source>
</evidence>
<dbReference type="EMBL" id="MAGO01000002">
    <property type="protein sequence ID" value="OCC15963.1"/>
    <property type="molecule type" value="Genomic_DNA"/>
</dbReference>
<organism evidence="1 2">
    <name type="scientific">Dissulfuribacter thermophilus</name>
    <dbReference type="NCBI Taxonomy" id="1156395"/>
    <lineage>
        <taxon>Bacteria</taxon>
        <taxon>Pseudomonadati</taxon>
        <taxon>Thermodesulfobacteriota</taxon>
        <taxon>Dissulfuribacteria</taxon>
        <taxon>Dissulfuribacterales</taxon>
        <taxon>Dissulfuribacteraceae</taxon>
        <taxon>Dissulfuribacter</taxon>
    </lineage>
</organism>
<dbReference type="STRING" id="1156395.DBT_0425"/>